<dbReference type="Pfam" id="PF20434">
    <property type="entry name" value="BD-FAE"/>
    <property type="match status" value="1"/>
</dbReference>
<dbReference type="InterPro" id="IPR050300">
    <property type="entry name" value="GDXG_lipolytic_enzyme"/>
</dbReference>
<reference evidence="4 5" key="1">
    <citation type="submission" date="2018-09" db="EMBL/GenBank/DDBJ databases">
        <authorList>
            <person name="Tagini F."/>
        </authorList>
    </citation>
    <scope>NUCLEOTIDE SEQUENCE [LARGE SCALE GENOMIC DNA]</scope>
    <source>
        <strain evidence="4 5">MK142</strain>
    </source>
</reference>
<evidence type="ECO:0000256" key="1">
    <source>
        <dbReference type="ARBA" id="ARBA00010515"/>
    </source>
</evidence>
<dbReference type="InterPro" id="IPR029058">
    <property type="entry name" value="AB_hydrolase_fold"/>
</dbReference>
<evidence type="ECO:0000256" key="2">
    <source>
        <dbReference type="ARBA" id="ARBA00022801"/>
    </source>
</evidence>
<dbReference type="InterPro" id="IPR019826">
    <property type="entry name" value="Carboxylesterase_B_AS"/>
</dbReference>
<dbReference type="Proteomes" id="UP000268285">
    <property type="component" value="Unassembled WGS sequence"/>
</dbReference>
<evidence type="ECO:0000313" key="4">
    <source>
        <dbReference type="EMBL" id="VBA46424.1"/>
    </source>
</evidence>
<proteinExistence type="inferred from homology"/>
<comment type="similarity">
    <text evidence="1">Belongs to the 'GDXG' lipolytic enzyme family.</text>
</comment>
<dbReference type="SUPFAM" id="SSF53474">
    <property type="entry name" value="alpha/beta-Hydrolases"/>
    <property type="match status" value="1"/>
</dbReference>
<dbReference type="PANTHER" id="PTHR48081">
    <property type="entry name" value="AB HYDROLASE SUPERFAMILY PROTEIN C4A8.06C"/>
    <property type="match status" value="1"/>
</dbReference>
<dbReference type="Gene3D" id="3.40.50.1820">
    <property type="entry name" value="alpha/beta hydrolase"/>
    <property type="match status" value="1"/>
</dbReference>
<keyword evidence="2 4" id="KW-0378">Hydrolase</keyword>
<gene>
    <name evidence="4" type="primary">nlhH_1</name>
    <name evidence="4" type="ORF">LAUMK142_00330</name>
</gene>
<name>A0A498QLW5_9MYCO</name>
<dbReference type="FunFam" id="3.40.50.1820:FF:000135">
    <property type="entry name" value="Esterase lipC"/>
    <property type="match status" value="1"/>
</dbReference>
<dbReference type="PANTHER" id="PTHR48081:SF33">
    <property type="entry name" value="KYNURENINE FORMAMIDASE"/>
    <property type="match status" value="1"/>
</dbReference>
<dbReference type="PROSITE" id="PS00122">
    <property type="entry name" value="CARBOXYLESTERASE_B_1"/>
    <property type="match status" value="1"/>
</dbReference>
<keyword evidence="5" id="KW-1185">Reference proteome</keyword>
<protein>
    <submittedName>
        <fullName evidence="4">Carboxylesterase NlhH</fullName>
        <ecNumber evidence="4">3.1.1.1</ecNumber>
    </submittedName>
</protein>
<dbReference type="AlphaFoldDB" id="A0A498QLW5"/>
<organism evidence="4 5">
    <name type="scientific">Mycobacterium pseudokansasii</name>
    <dbReference type="NCBI Taxonomy" id="2341080"/>
    <lineage>
        <taxon>Bacteria</taxon>
        <taxon>Bacillati</taxon>
        <taxon>Actinomycetota</taxon>
        <taxon>Actinomycetes</taxon>
        <taxon>Mycobacteriales</taxon>
        <taxon>Mycobacteriaceae</taxon>
        <taxon>Mycobacterium</taxon>
    </lineage>
</organism>
<accession>A0A498QLW5</accession>
<dbReference type="EC" id="3.1.1.1" evidence="4"/>
<evidence type="ECO:0000259" key="3">
    <source>
        <dbReference type="Pfam" id="PF20434"/>
    </source>
</evidence>
<evidence type="ECO:0000313" key="5">
    <source>
        <dbReference type="Proteomes" id="UP000268285"/>
    </source>
</evidence>
<dbReference type="InterPro" id="IPR049492">
    <property type="entry name" value="BD-FAE-like_dom"/>
</dbReference>
<sequence length="417" mass="45764">MIVVSANLAGYAPPMTASRPTIPTMMSQVKWFLRARPGDYLLALSVAGASLPVVGKHLEPLGSVTAMSVWGARHAPEFVSTRAKDWLTPATSGLRRRDRASTNEVSAAALRGIVAAADLDLEWPAPQRTPPVCEALRHRRYLHRRGVHYGNSPAQLLDVWRRKELPTHPAPVLLFVPGGAWIHGSRTMQGYALLSRMAEQGWVCLSIDYRVAPHHRWPRHIQDVKAAIAWARANVDKFGGDRDFIAIAGCSAGGHLSALAGLTANDPGYQGELPDGCDTSVDAAVGIYGRYDWQDRSTAERVRFVDFLERVVVKRRITRHPHVFRDASPIARVHTNAPPFLVIHGGRDGVIPVAQARSFVERLRAVSRSLVAYVELPGAGHGFDLLDGARTGPTTHAISLFLNHVHRTRKQCAKEVI</sequence>
<dbReference type="EMBL" id="UPHU01000001">
    <property type="protein sequence ID" value="VBA46424.1"/>
    <property type="molecule type" value="Genomic_DNA"/>
</dbReference>
<dbReference type="GO" id="GO:0106435">
    <property type="term" value="F:carboxylesterase activity"/>
    <property type="evidence" value="ECO:0007669"/>
    <property type="project" value="UniProtKB-EC"/>
</dbReference>
<feature type="domain" description="BD-FAE-like" evidence="3">
    <location>
        <begin position="167"/>
        <end position="363"/>
    </location>
</feature>